<reference evidence="4 5" key="1">
    <citation type="submission" date="2019-02" db="EMBL/GenBank/DDBJ databases">
        <title>Complete Genome Sequence and Methylome Analysis of free living Spirochaetas.</title>
        <authorList>
            <person name="Fomenkov A."/>
            <person name="Dubinina G."/>
            <person name="Leshcheva N."/>
            <person name="Mikheeva N."/>
            <person name="Grabovich M."/>
            <person name="Vincze T."/>
            <person name="Roberts R.J."/>
        </authorList>
    </citation>
    <scope>NUCLEOTIDE SEQUENCE [LARGE SCALE GENOMIC DNA]</scope>
    <source>
        <strain evidence="4 5">K2</strain>
    </source>
</reference>
<gene>
    <name evidence="4" type="ORF">EXM22_09905</name>
</gene>
<evidence type="ECO:0000256" key="1">
    <source>
        <dbReference type="PROSITE-ProRule" id="PRU00169"/>
    </source>
</evidence>
<dbReference type="AlphaFoldDB" id="A0A5C1QNZ3"/>
<dbReference type="OrthoDB" id="9781505at2"/>
<evidence type="ECO:0000313" key="5">
    <source>
        <dbReference type="Proteomes" id="UP000324209"/>
    </source>
</evidence>
<dbReference type="GO" id="GO:0000160">
    <property type="term" value="P:phosphorelay signal transduction system"/>
    <property type="evidence" value="ECO:0007669"/>
    <property type="project" value="InterPro"/>
</dbReference>
<sequence length="342" mass="38910">MNLNSNRWKALIVDDEAESLRLLGYIFKDDFELSFAQNGLIALEKAKQIQPDVIILDIVMLEMDGFEVCKRLKSVKETAKIPVIFITGAADVNTEKKAFEMGGAEFITKPINPTLVKTRVNNVLKVHNQKKAWEMEIRKKTRELREVQKAAVSMLGIAGHVNDGSMNKHIWRMAHYSALLAMEAGWAKKDIQYMKLAASMHDTGKIGISDNILKKPGKLNEEEQRFMQAHTQIGYDILSQSQTPLFKMAAEIALYHHERWNGTGYPTGISGEEIPESARIVAITDVFDALTVKRPYKEEWTSDRSFEEIKKMSGTYFDPRLVDLFLSIKPKILQGMEKYGRL</sequence>
<keyword evidence="5" id="KW-1185">Reference proteome</keyword>
<dbReference type="PANTHER" id="PTHR45228">
    <property type="entry name" value="CYCLIC DI-GMP PHOSPHODIESTERASE TM_0186-RELATED"/>
    <property type="match status" value="1"/>
</dbReference>
<dbReference type="EMBL" id="CP036150">
    <property type="protein sequence ID" value="QEN08286.1"/>
    <property type="molecule type" value="Genomic_DNA"/>
</dbReference>
<dbReference type="CDD" id="cd00077">
    <property type="entry name" value="HDc"/>
    <property type="match status" value="1"/>
</dbReference>
<dbReference type="InterPro" id="IPR001789">
    <property type="entry name" value="Sig_transdc_resp-reg_receiver"/>
</dbReference>
<dbReference type="SMART" id="SM00448">
    <property type="entry name" value="REC"/>
    <property type="match status" value="1"/>
</dbReference>
<dbReference type="SMART" id="SM00471">
    <property type="entry name" value="HDc"/>
    <property type="match status" value="1"/>
</dbReference>
<evidence type="ECO:0000259" key="3">
    <source>
        <dbReference type="PROSITE" id="PS51832"/>
    </source>
</evidence>
<dbReference type="PROSITE" id="PS51832">
    <property type="entry name" value="HD_GYP"/>
    <property type="match status" value="1"/>
</dbReference>
<dbReference type="SUPFAM" id="SSF109604">
    <property type="entry name" value="HD-domain/PDEase-like"/>
    <property type="match status" value="1"/>
</dbReference>
<dbReference type="InterPro" id="IPR052020">
    <property type="entry name" value="Cyclic_di-GMP/3'3'-cGAMP_PDE"/>
</dbReference>
<dbReference type="Pfam" id="PF13487">
    <property type="entry name" value="HD_5"/>
    <property type="match status" value="1"/>
</dbReference>
<protein>
    <submittedName>
        <fullName evidence="4">Response regulator</fullName>
    </submittedName>
</protein>
<dbReference type="InterPro" id="IPR037522">
    <property type="entry name" value="HD_GYP_dom"/>
</dbReference>
<evidence type="ECO:0000259" key="2">
    <source>
        <dbReference type="PROSITE" id="PS50110"/>
    </source>
</evidence>
<feature type="domain" description="HD-GYP" evidence="3">
    <location>
        <begin position="144"/>
        <end position="341"/>
    </location>
</feature>
<dbReference type="Proteomes" id="UP000324209">
    <property type="component" value="Chromosome"/>
</dbReference>
<proteinExistence type="predicted"/>
<feature type="domain" description="Response regulatory" evidence="2">
    <location>
        <begin position="9"/>
        <end position="124"/>
    </location>
</feature>
<dbReference type="Gene3D" id="3.40.50.2300">
    <property type="match status" value="1"/>
</dbReference>
<dbReference type="SUPFAM" id="SSF52172">
    <property type="entry name" value="CheY-like"/>
    <property type="match status" value="1"/>
</dbReference>
<accession>A0A5C1QNZ3</accession>
<keyword evidence="1" id="KW-0597">Phosphoprotein</keyword>
<dbReference type="Gene3D" id="1.10.3210.10">
    <property type="entry name" value="Hypothetical protein af1432"/>
    <property type="match status" value="1"/>
</dbReference>
<dbReference type="PROSITE" id="PS50110">
    <property type="entry name" value="RESPONSE_REGULATORY"/>
    <property type="match status" value="1"/>
</dbReference>
<dbReference type="Pfam" id="PF00072">
    <property type="entry name" value="Response_reg"/>
    <property type="match status" value="1"/>
</dbReference>
<evidence type="ECO:0000313" key="4">
    <source>
        <dbReference type="EMBL" id="QEN08286.1"/>
    </source>
</evidence>
<dbReference type="RefSeq" id="WP_149486366.1">
    <property type="nucleotide sequence ID" value="NZ_CP036150.1"/>
</dbReference>
<dbReference type="InterPro" id="IPR003607">
    <property type="entry name" value="HD/PDEase_dom"/>
</dbReference>
<feature type="modified residue" description="4-aspartylphosphate" evidence="1">
    <location>
        <position position="57"/>
    </location>
</feature>
<organism evidence="4 5">
    <name type="scientific">Oceanispirochaeta crateris</name>
    <dbReference type="NCBI Taxonomy" id="2518645"/>
    <lineage>
        <taxon>Bacteria</taxon>
        <taxon>Pseudomonadati</taxon>
        <taxon>Spirochaetota</taxon>
        <taxon>Spirochaetia</taxon>
        <taxon>Spirochaetales</taxon>
        <taxon>Spirochaetaceae</taxon>
        <taxon>Oceanispirochaeta</taxon>
    </lineage>
</organism>
<name>A0A5C1QNZ3_9SPIO</name>
<dbReference type="KEGG" id="ock:EXM22_09905"/>
<dbReference type="PANTHER" id="PTHR45228:SF5">
    <property type="entry name" value="CYCLIC DI-GMP PHOSPHODIESTERASE VC_1348-RELATED"/>
    <property type="match status" value="1"/>
</dbReference>
<dbReference type="InterPro" id="IPR011006">
    <property type="entry name" value="CheY-like_superfamily"/>
</dbReference>